<dbReference type="Pfam" id="PF00134">
    <property type="entry name" value="Cyclin_N"/>
    <property type="match status" value="1"/>
</dbReference>
<evidence type="ECO:0000313" key="8">
    <source>
        <dbReference type="EMBL" id="KNE64704.1"/>
    </source>
</evidence>
<comment type="similarity">
    <text evidence="4">Belongs to the cyclin family.</text>
</comment>
<feature type="compositionally biased region" description="Basic and acidic residues" evidence="5">
    <location>
        <begin position="32"/>
        <end position="43"/>
    </location>
</feature>
<dbReference type="OrthoDB" id="5590282at2759"/>
<dbReference type="AlphaFoldDB" id="A0A0L0SQQ3"/>
<dbReference type="SMART" id="SM01332">
    <property type="entry name" value="Cyclin_C"/>
    <property type="match status" value="1"/>
</dbReference>
<dbReference type="Proteomes" id="UP000054350">
    <property type="component" value="Unassembled WGS sequence"/>
</dbReference>
<dbReference type="PANTHER" id="PTHR10177">
    <property type="entry name" value="CYCLINS"/>
    <property type="match status" value="1"/>
</dbReference>
<dbReference type="InterPro" id="IPR013763">
    <property type="entry name" value="Cyclin-like_dom"/>
</dbReference>
<feature type="region of interest" description="Disordered" evidence="5">
    <location>
        <begin position="614"/>
        <end position="643"/>
    </location>
</feature>
<evidence type="ECO:0000256" key="5">
    <source>
        <dbReference type="SAM" id="MobiDB-lite"/>
    </source>
</evidence>
<dbReference type="InterPro" id="IPR048258">
    <property type="entry name" value="Cyclins_cyclin-box"/>
</dbReference>
<feature type="compositionally biased region" description="Low complexity" evidence="5">
    <location>
        <begin position="615"/>
        <end position="629"/>
    </location>
</feature>
<evidence type="ECO:0000259" key="7">
    <source>
        <dbReference type="SMART" id="SM01332"/>
    </source>
</evidence>
<evidence type="ECO:0000313" key="9">
    <source>
        <dbReference type="Proteomes" id="UP000054350"/>
    </source>
</evidence>
<dbReference type="eggNOG" id="KOG0654">
    <property type="taxonomic scope" value="Eukaryota"/>
</dbReference>
<dbReference type="InterPro" id="IPR006671">
    <property type="entry name" value="Cyclin_N"/>
</dbReference>
<keyword evidence="2 4" id="KW-0195">Cyclin</keyword>
<keyword evidence="9" id="KW-1185">Reference proteome</keyword>
<dbReference type="InterPro" id="IPR036915">
    <property type="entry name" value="Cyclin-like_sf"/>
</dbReference>
<dbReference type="InterPro" id="IPR004367">
    <property type="entry name" value="Cyclin_C-dom"/>
</dbReference>
<gene>
    <name evidence="8" type="ORF">AMAG_10055</name>
</gene>
<reference evidence="8 9" key="1">
    <citation type="submission" date="2009-11" db="EMBL/GenBank/DDBJ databases">
        <title>Annotation of Allomyces macrogynus ATCC 38327.</title>
        <authorList>
            <consortium name="The Broad Institute Genome Sequencing Platform"/>
            <person name="Russ C."/>
            <person name="Cuomo C."/>
            <person name="Burger G."/>
            <person name="Gray M.W."/>
            <person name="Holland P.W.H."/>
            <person name="King N."/>
            <person name="Lang F.B.F."/>
            <person name="Roger A.J."/>
            <person name="Ruiz-Trillo I."/>
            <person name="Young S.K."/>
            <person name="Zeng Q."/>
            <person name="Gargeya S."/>
            <person name="Fitzgerald M."/>
            <person name="Haas B."/>
            <person name="Abouelleil A."/>
            <person name="Alvarado L."/>
            <person name="Arachchi H.M."/>
            <person name="Berlin A."/>
            <person name="Chapman S.B."/>
            <person name="Gearin G."/>
            <person name="Goldberg J."/>
            <person name="Griggs A."/>
            <person name="Gujja S."/>
            <person name="Hansen M."/>
            <person name="Heiman D."/>
            <person name="Howarth C."/>
            <person name="Larimer J."/>
            <person name="Lui A."/>
            <person name="MacDonald P.J.P."/>
            <person name="McCowen C."/>
            <person name="Montmayeur A."/>
            <person name="Murphy C."/>
            <person name="Neiman D."/>
            <person name="Pearson M."/>
            <person name="Priest M."/>
            <person name="Roberts A."/>
            <person name="Saif S."/>
            <person name="Shea T."/>
            <person name="Sisk P."/>
            <person name="Stolte C."/>
            <person name="Sykes S."/>
            <person name="Wortman J."/>
            <person name="Nusbaum C."/>
            <person name="Birren B."/>
        </authorList>
    </citation>
    <scope>NUCLEOTIDE SEQUENCE [LARGE SCALE GENOMIC DNA]</scope>
    <source>
        <strain evidence="8 9">ATCC 38327</strain>
    </source>
</reference>
<dbReference type="Gene3D" id="1.10.472.10">
    <property type="entry name" value="Cyclin-like"/>
    <property type="match status" value="2"/>
</dbReference>
<dbReference type="EMBL" id="GG745345">
    <property type="protein sequence ID" value="KNE64704.1"/>
    <property type="molecule type" value="Genomic_DNA"/>
</dbReference>
<evidence type="ECO:0000256" key="4">
    <source>
        <dbReference type="RuleBase" id="RU000383"/>
    </source>
</evidence>
<feature type="compositionally biased region" description="Polar residues" evidence="5">
    <location>
        <begin position="190"/>
        <end position="213"/>
    </location>
</feature>
<evidence type="ECO:0000259" key="6">
    <source>
        <dbReference type="SMART" id="SM00385"/>
    </source>
</evidence>
<dbReference type="InterPro" id="IPR039361">
    <property type="entry name" value="Cyclin"/>
</dbReference>
<evidence type="ECO:0000256" key="2">
    <source>
        <dbReference type="ARBA" id="ARBA00023127"/>
    </source>
</evidence>
<dbReference type="SUPFAM" id="SSF47954">
    <property type="entry name" value="Cyclin-like"/>
    <property type="match status" value="2"/>
</dbReference>
<keyword evidence="1" id="KW-0132">Cell division</keyword>
<protein>
    <submittedName>
        <fullName evidence="8">Uncharacterized protein</fullName>
    </submittedName>
</protein>
<keyword evidence="3" id="KW-0131">Cell cycle</keyword>
<evidence type="ECO:0000256" key="3">
    <source>
        <dbReference type="ARBA" id="ARBA00023306"/>
    </source>
</evidence>
<dbReference type="SMART" id="SM00385">
    <property type="entry name" value="CYCLIN"/>
    <property type="match status" value="1"/>
</dbReference>
<sequence>MHARDVPASPHASGLSPLAAPFRHLYDPPPTKADKRPEPLRKDSGINMSALASALSAVGHGAATTMRRSRRASNTNMLAHDGTASLLFAADSALDDDTSSTAVSVSLSPSACSLGTDLDVHANHAAARKAAEIMRLDAPSCTTLGSVYEFESVNTAATAVESSSSSSSAAGETAYWKDAQRVQDWAVHQHQQMHQNARNSFQYPDSAYSSVSKNGRDTGAAAALRGATVGSRIPSSLGPARGTQYHHQHQQHHLQLQLQQHPHHHQVPQTWSAATAAVAAPQLRSHASAAPITCVAPGSTSVATNTTATALSGWLTTMAPLSGSIHHSLLPEGDQQLVPYVCGISGLLTSLEEQCPVCPDFMARHPLLVPVMRDNLVDYMHAVGHDLAISMDAVFLAVYYLDRYLSVRRDASVPDLEMVCIVSLLVASKYEDIAPPSMADFAHLLNGAYKEPQLRDMEASLLNALAFRLRGVTIASFLPNLARAAGFDIDIDFETNPPTHPIPPADLPQLRTAVVVRHLAAVAVTDYSLHTIRPSKLATAAVVLAMQRAGWPVPWAALDAVVGHTRRAIEPVVAALDVAARRPRVNLGNALRRHLGVLRVPLTDPAIPPMQGLVPQPSTAQQAAPATPAGNERGGVLPTPARSALSADGVSVDAVGGDVGMAERAAVAVAAAVAASSVFVG</sequence>
<organism evidence="8 9">
    <name type="scientific">Allomyces macrogynus (strain ATCC 38327)</name>
    <name type="common">Allomyces javanicus var. macrogynus</name>
    <dbReference type="NCBI Taxonomy" id="578462"/>
    <lineage>
        <taxon>Eukaryota</taxon>
        <taxon>Fungi</taxon>
        <taxon>Fungi incertae sedis</taxon>
        <taxon>Blastocladiomycota</taxon>
        <taxon>Blastocladiomycetes</taxon>
        <taxon>Blastocladiales</taxon>
        <taxon>Blastocladiaceae</taxon>
        <taxon>Allomyces</taxon>
    </lineage>
</organism>
<feature type="region of interest" description="Disordered" evidence="5">
    <location>
        <begin position="226"/>
        <end position="253"/>
    </location>
</feature>
<dbReference type="VEuPathDB" id="FungiDB:AMAG_10055"/>
<reference evidence="9" key="2">
    <citation type="submission" date="2009-11" db="EMBL/GenBank/DDBJ databases">
        <title>The Genome Sequence of Allomyces macrogynus strain ATCC 38327.</title>
        <authorList>
            <consortium name="The Broad Institute Genome Sequencing Platform"/>
            <person name="Russ C."/>
            <person name="Cuomo C."/>
            <person name="Shea T."/>
            <person name="Young S.K."/>
            <person name="Zeng Q."/>
            <person name="Koehrsen M."/>
            <person name="Haas B."/>
            <person name="Borodovsky M."/>
            <person name="Guigo R."/>
            <person name="Alvarado L."/>
            <person name="Berlin A."/>
            <person name="Borenstein D."/>
            <person name="Chen Z."/>
            <person name="Engels R."/>
            <person name="Freedman E."/>
            <person name="Gellesch M."/>
            <person name="Goldberg J."/>
            <person name="Griggs A."/>
            <person name="Gujja S."/>
            <person name="Heiman D."/>
            <person name="Hepburn T."/>
            <person name="Howarth C."/>
            <person name="Jen D."/>
            <person name="Larson L."/>
            <person name="Lewis B."/>
            <person name="Mehta T."/>
            <person name="Park D."/>
            <person name="Pearson M."/>
            <person name="Roberts A."/>
            <person name="Saif S."/>
            <person name="Shenoy N."/>
            <person name="Sisk P."/>
            <person name="Stolte C."/>
            <person name="Sykes S."/>
            <person name="Walk T."/>
            <person name="White J."/>
            <person name="Yandava C."/>
            <person name="Burger G."/>
            <person name="Gray M.W."/>
            <person name="Holland P.W.H."/>
            <person name="King N."/>
            <person name="Lang F.B.F."/>
            <person name="Roger A.J."/>
            <person name="Ruiz-Trillo I."/>
            <person name="Lander E."/>
            <person name="Nusbaum C."/>
        </authorList>
    </citation>
    <scope>NUCLEOTIDE SEQUENCE [LARGE SCALE GENOMIC DNA]</scope>
    <source>
        <strain evidence="9">ATCC 38327</strain>
    </source>
</reference>
<name>A0A0L0SQQ3_ALLM3</name>
<evidence type="ECO:0000256" key="1">
    <source>
        <dbReference type="ARBA" id="ARBA00022618"/>
    </source>
</evidence>
<dbReference type="PROSITE" id="PS00292">
    <property type="entry name" value="CYCLINS"/>
    <property type="match status" value="1"/>
</dbReference>
<feature type="region of interest" description="Disordered" evidence="5">
    <location>
        <begin position="1"/>
        <end position="43"/>
    </location>
</feature>
<dbReference type="GO" id="GO:0051301">
    <property type="term" value="P:cell division"/>
    <property type="evidence" value="ECO:0007669"/>
    <property type="project" value="UniProtKB-KW"/>
</dbReference>
<feature type="region of interest" description="Disordered" evidence="5">
    <location>
        <begin position="190"/>
        <end position="214"/>
    </location>
</feature>
<dbReference type="FunFam" id="1.10.472.10:FF:000001">
    <property type="entry name" value="G2/mitotic-specific cyclin"/>
    <property type="match status" value="1"/>
</dbReference>
<proteinExistence type="inferred from homology"/>
<feature type="domain" description="Cyclin C-terminal" evidence="7">
    <location>
        <begin position="472"/>
        <end position="610"/>
    </location>
</feature>
<accession>A0A0L0SQQ3</accession>
<feature type="domain" description="Cyclin-like" evidence="6">
    <location>
        <begin position="378"/>
        <end position="463"/>
    </location>
</feature>
<dbReference type="STRING" id="578462.A0A0L0SQQ3"/>